<name>A0ABQ4Y5V2_9ASTR</name>
<comment type="caution">
    <text evidence="2">The sequence shown here is derived from an EMBL/GenBank/DDBJ whole genome shotgun (WGS) entry which is preliminary data.</text>
</comment>
<accession>A0ABQ4Y5V2</accession>
<reference evidence="2" key="2">
    <citation type="submission" date="2022-01" db="EMBL/GenBank/DDBJ databases">
        <authorList>
            <person name="Yamashiro T."/>
            <person name="Shiraishi A."/>
            <person name="Satake H."/>
            <person name="Nakayama K."/>
        </authorList>
    </citation>
    <scope>NUCLEOTIDE SEQUENCE</scope>
</reference>
<evidence type="ECO:0000313" key="3">
    <source>
        <dbReference type="Proteomes" id="UP001151760"/>
    </source>
</evidence>
<gene>
    <name evidence="2" type="ORF">Tco_0705397</name>
</gene>
<protein>
    <submittedName>
        <fullName evidence="2">Uncharacterized protein</fullName>
    </submittedName>
</protein>
<feature type="compositionally biased region" description="Basic and acidic residues" evidence="1">
    <location>
        <begin position="16"/>
        <end position="26"/>
    </location>
</feature>
<feature type="region of interest" description="Disordered" evidence="1">
    <location>
        <begin position="1"/>
        <end position="27"/>
    </location>
</feature>
<dbReference type="Proteomes" id="UP001151760">
    <property type="component" value="Unassembled WGS sequence"/>
</dbReference>
<reference evidence="2" key="1">
    <citation type="journal article" date="2022" name="Int. J. Mol. Sci.">
        <title>Draft Genome of Tanacetum Coccineum: Genomic Comparison of Closely Related Tanacetum-Family Plants.</title>
        <authorList>
            <person name="Yamashiro T."/>
            <person name="Shiraishi A."/>
            <person name="Nakayama K."/>
            <person name="Satake H."/>
        </authorList>
    </citation>
    <scope>NUCLEOTIDE SEQUENCE</scope>
</reference>
<feature type="compositionally biased region" description="Polar residues" evidence="1">
    <location>
        <begin position="1"/>
        <end position="15"/>
    </location>
</feature>
<organism evidence="2 3">
    <name type="scientific">Tanacetum coccineum</name>
    <dbReference type="NCBI Taxonomy" id="301880"/>
    <lineage>
        <taxon>Eukaryota</taxon>
        <taxon>Viridiplantae</taxon>
        <taxon>Streptophyta</taxon>
        <taxon>Embryophyta</taxon>
        <taxon>Tracheophyta</taxon>
        <taxon>Spermatophyta</taxon>
        <taxon>Magnoliopsida</taxon>
        <taxon>eudicotyledons</taxon>
        <taxon>Gunneridae</taxon>
        <taxon>Pentapetalae</taxon>
        <taxon>asterids</taxon>
        <taxon>campanulids</taxon>
        <taxon>Asterales</taxon>
        <taxon>Asteraceae</taxon>
        <taxon>Asteroideae</taxon>
        <taxon>Anthemideae</taxon>
        <taxon>Anthemidinae</taxon>
        <taxon>Tanacetum</taxon>
    </lineage>
</organism>
<sequence>MNHVNTTAFASTSNDTKPKKPGDVKMNRLTIHPRKNNRARLHSDNVASTSTVKAAASTKFKIQMDVKMKGPLHMEEKVKDYRFSIHSKRVMDDVKNVASTSMATSVETKNAPYKFKKAKTDLRNQVNGSAGKYTALIKPTTTRFNEGKKPVDKIRQQHMPKLKDLCLELHRKWHTCFTLRIAHLNINQSSENHNHEAALVDLTKCFSNWNIVKKNRSPLGSRPIEMDEDARTAAETLMLMANDHFSKAKQPKTIMWT</sequence>
<dbReference type="EMBL" id="BQNB010010088">
    <property type="protein sequence ID" value="GJS72556.1"/>
    <property type="molecule type" value="Genomic_DNA"/>
</dbReference>
<evidence type="ECO:0000313" key="2">
    <source>
        <dbReference type="EMBL" id="GJS72556.1"/>
    </source>
</evidence>
<keyword evidence="3" id="KW-1185">Reference proteome</keyword>
<evidence type="ECO:0000256" key="1">
    <source>
        <dbReference type="SAM" id="MobiDB-lite"/>
    </source>
</evidence>
<proteinExistence type="predicted"/>